<organism evidence="1 2">
    <name type="scientific">Brachionus plicatilis</name>
    <name type="common">Marine rotifer</name>
    <name type="synonym">Brachionus muelleri</name>
    <dbReference type="NCBI Taxonomy" id="10195"/>
    <lineage>
        <taxon>Eukaryota</taxon>
        <taxon>Metazoa</taxon>
        <taxon>Spiralia</taxon>
        <taxon>Gnathifera</taxon>
        <taxon>Rotifera</taxon>
        <taxon>Eurotatoria</taxon>
        <taxon>Monogononta</taxon>
        <taxon>Pseudotrocha</taxon>
        <taxon>Ploima</taxon>
        <taxon>Brachionidae</taxon>
        <taxon>Brachionus</taxon>
    </lineage>
</organism>
<gene>
    <name evidence="1" type="ORF">BpHYR1_033334</name>
</gene>
<protein>
    <submittedName>
        <fullName evidence="1">Uncharacterized protein</fullName>
    </submittedName>
</protein>
<dbReference type="Proteomes" id="UP000276133">
    <property type="component" value="Unassembled WGS sequence"/>
</dbReference>
<accession>A0A3M7PTF3</accession>
<evidence type="ECO:0000313" key="2">
    <source>
        <dbReference type="Proteomes" id="UP000276133"/>
    </source>
</evidence>
<evidence type="ECO:0000313" key="1">
    <source>
        <dbReference type="EMBL" id="RNA02437.1"/>
    </source>
</evidence>
<dbReference type="AlphaFoldDB" id="A0A3M7PTF3"/>
<comment type="caution">
    <text evidence="1">The sequence shown here is derived from an EMBL/GenBank/DDBJ whole genome shotgun (WGS) entry which is preliminary data.</text>
</comment>
<reference evidence="1 2" key="1">
    <citation type="journal article" date="2018" name="Sci. Rep.">
        <title>Genomic signatures of local adaptation to the degree of environmental predictability in rotifers.</title>
        <authorList>
            <person name="Franch-Gras L."/>
            <person name="Hahn C."/>
            <person name="Garcia-Roger E.M."/>
            <person name="Carmona M.J."/>
            <person name="Serra M."/>
            <person name="Gomez A."/>
        </authorList>
    </citation>
    <scope>NUCLEOTIDE SEQUENCE [LARGE SCALE GENOMIC DNA]</scope>
    <source>
        <strain evidence="1">HYR1</strain>
    </source>
</reference>
<dbReference type="EMBL" id="REGN01008887">
    <property type="protein sequence ID" value="RNA02437.1"/>
    <property type="molecule type" value="Genomic_DNA"/>
</dbReference>
<name>A0A3M7PTF3_BRAPC</name>
<keyword evidence="2" id="KW-1185">Reference proteome</keyword>
<sequence length="75" mass="8602">MWPWRSASFHCGFYRLQLFNVPLRVRVNVIWDAAQSGQSLDGCSHEQASIVFIWALMTLLDRSKTSSTAMRKSNP</sequence>
<proteinExistence type="predicted"/>